<evidence type="ECO:0000256" key="3">
    <source>
        <dbReference type="ARBA" id="ARBA00022490"/>
    </source>
</evidence>
<dbReference type="OrthoDB" id="9885288at2759"/>
<evidence type="ECO:0000256" key="7">
    <source>
        <dbReference type="ARBA" id="ARBA00022833"/>
    </source>
</evidence>
<evidence type="ECO:0000313" key="13">
    <source>
        <dbReference type="Proteomes" id="UP000030746"/>
    </source>
</evidence>
<keyword evidence="8" id="KW-0694">RNA-binding</keyword>
<dbReference type="HOGENOM" id="CLU_2087545_0_0_1"/>
<protein>
    <recommendedName>
        <fullName evidence="11">3CxxC-type domain-containing protein</fullName>
    </recommendedName>
</protein>
<evidence type="ECO:0000313" key="12">
    <source>
        <dbReference type="EMBL" id="ESO87526.1"/>
    </source>
</evidence>
<gene>
    <name evidence="12" type="ORF">LOTGIDRAFT_235017</name>
</gene>
<proteinExistence type="inferred from homology"/>
<feature type="domain" description="3CxxC-type" evidence="11">
    <location>
        <begin position="16"/>
        <end position="104"/>
    </location>
</feature>
<comment type="similarity">
    <text evidence="10">Belongs to the ZAR1 family.</text>
</comment>
<dbReference type="PANTHER" id="PTHR31054">
    <property type="entry name" value="ZYGOTE ARREST PROTEIN 1-LIKE ISOFORM X1"/>
    <property type="match status" value="1"/>
</dbReference>
<evidence type="ECO:0000256" key="2">
    <source>
        <dbReference type="ARBA" id="ARBA00022473"/>
    </source>
</evidence>
<evidence type="ECO:0000256" key="9">
    <source>
        <dbReference type="ARBA" id="ARBA00022943"/>
    </source>
</evidence>
<evidence type="ECO:0000256" key="8">
    <source>
        <dbReference type="ARBA" id="ARBA00022884"/>
    </source>
</evidence>
<keyword evidence="9" id="KW-0896">Oogenesis</keyword>
<evidence type="ECO:0000256" key="6">
    <source>
        <dbReference type="ARBA" id="ARBA00022782"/>
    </source>
</evidence>
<keyword evidence="7" id="KW-0862">Zinc</keyword>
<comment type="subcellular location">
    <subcellularLocation>
        <location evidence="1">Cytoplasm</location>
    </subcellularLocation>
</comment>
<dbReference type="KEGG" id="lgi:LOTGIDRAFT_235017"/>
<keyword evidence="4" id="KW-0479">Metal-binding</keyword>
<keyword evidence="6" id="KW-0221">Differentiation</keyword>
<evidence type="ECO:0000256" key="10">
    <source>
        <dbReference type="ARBA" id="ARBA00034699"/>
    </source>
</evidence>
<evidence type="ECO:0000256" key="5">
    <source>
        <dbReference type="ARBA" id="ARBA00022771"/>
    </source>
</evidence>
<evidence type="ECO:0000259" key="11">
    <source>
        <dbReference type="SMART" id="SM01328"/>
    </source>
</evidence>
<dbReference type="EMBL" id="KB202883">
    <property type="protein sequence ID" value="ESO87526.1"/>
    <property type="molecule type" value="Genomic_DNA"/>
</dbReference>
<evidence type="ECO:0000256" key="1">
    <source>
        <dbReference type="ARBA" id="ARBA00004496"/>
    </source>
</evidence>
<keyword evidence="5" id="KW-0863">Zinc-finger</keyword>
<dbReference type="PANTHER" id="PTHR31054:SF3">
    <property type="entry name" value="ZYGOTE ARREST PROTEIN 1-LIKE"/>
    <property type="match status" value="1"/>
</dbReference>
<keyword evidence="13" id="KW-1185">Reference proteome</keyword>
<reference evidence="12 13" key="1">
    <citation type="journal article" date="2013" name="Nature">
        <title>Insights into bilaterian evolution from three spiralian genomes.</title>
        <authorList>
            <person name="Simakov O."/>
            <person name="Marletaz F."/>
            <person name="Cho S.J."/>
            <person name="Edsinger-Gonzales E."/>
            <person name="Havlak P."/>
            <person name="Hellsten U."/>
            <person name="Kuo D.H."/>
            <person name="Larsson T."/>
            <person name="Lv J."/>
            <person name="Arendt D."/>
            <person name="Savage R."/>
            <person name="Osoegawa K."/>
            <person name="de Jong P."/>
            <person name="Grimwood J."/>
            <person name="Chapman J.A."/>
            <person name="Shapiro H."/>
            <person name="Aerts A."/>
            <person name="Otillar R.P."/>
            <person name="Terry A.Y."/>
            <person name="Boore J.L."/>
            <person name="Grigoriev I.V."/>
            <person name="Lindberg D.R."/>
            <person name="Seaver E.C."/>
            <person name="Weisblat D.A."/>
            <person name="Putnam N.H."/>
            <person name="Rokhsar D.S."/>
        </authorList>
    </citation>
    <scope>NUCLEOTIDE SEQUENCE [LARGE SCALE GENOMIC DNA]</scope>
</reference>
<dbReference type="GO" id="GO:0003729">
    <property type="term" value="F:mRNA binding"/>
    <property type="evidence" value="ECO:0007669"/>
    <property type="project" value="UniProtKB-ARBA"/>
</dbReference>
<dbReference type="GO" id="GO:0017148">
    <property type="term" value="P:negative regulation of translation"/>
    <property type="evidence" value="ECO:0007669"/>
    <property type="project" value="UniProtKB-ARBA"/>
</dbReference>
<name>V4A2J9_LOTGI</name>
<dbReference type="GO" id="GO:0048477">
    <property type="term" value="P:oogenesis"/>
    <property type="evidence" value="ECO:0007669"/>
    <property type="project" value="UniProtKB-KW"/>
</dbReference>
<dbReference type="SMART" id="SM01328">
    <property type="entry name" value="zf-3CxxC"/>
    <property type="match status" value="1"/>
</dbReference>
<dbReference type="Proteomes" id="UP000030746">
    <property type="component" value="Unassembled WGS sequence"/>
</dbReference>
<dbReference type="OMA" id="CTCPQKK"/>
<dbReference type="InterPro" id="IPR027377">
    <property type="entry name" value="ZAR1/RTP1-5-like_Znf-3CxxC"/>
</dbReference>
<dbReference type="GO" id="GO:0008270">
    <property type="term" value="F:zinc ion binding"/>
    <property type="evidence" value="ECO:0007669"/>
    <property type="project" value="UniProtKB-KW"/>
</dbReference>
<dbReference type="RefSeq" id="XP_009061723.1">
    <property type="nucleotide sequence ID" value="XM_009063475.1"/>
</dbReference>
<keyword evidence="2" id="KW-0217">Developmental protein</keyword>
<accession>V4A2J9</accession>
<dbReference type="GO" id="GO:0005737">
    <property type="term" value="C:cytoplasm"/>
    <property type="evidence" value="ECO:0007669"/>
    <property type="project" value="UniProtKB-SubCell"/>
</dbReference>
<dbReference type="GO" id="GO:0006412">
    <property type="term" value="P:translation"/>
    <property type="evidence" value="ECO:0007669"/>
    <property type="project" value="TreeGrafter"/>
</dbReference>
<evidence type="ECO:0000256" key="4">
    <source>
        <dbReference type="ARBA" id="ARBA00022723"/>
    </source>
</evidence>
<dbReference type="CTD" id="20249723"/>
<sequence length="117" mass="14355">MGRRSRGRRRNPVLLRRYGYFECDRCNNMWESSQVYVWNYDEEQAAYGQKCRRCRWINDPYEIERLRCRYCDAVDCECDNDNRDRHINTRIPHKRDLCMKCKAGFPCETDEDKYCLC</sequence>
<organism evidence="12 13">
    <name type="scientific">Lottia gigantea</name>
    <name type="common">Giant owl limpet</name>
    <dbReference type="NCBI Taxonomy" id="225164"/>
    <lineage>
        <taxon>Eukaryota</taxon>
        <taxon>Metazoa</taxon>
        <taxon>Spiralia</taxon>
        <taxon>Lophotrochozoa</taxon>
        <taxon>Mollusca</taxon>
        <taxon>Gastropoda</taxon>
        <taxon>Patellogastropoda</taxon>
        <taxon>Lottioidea</taxon>
        <taxon>Lottiidae</taxon>
        <taxon>Lottia</taxon>
    </lineage>
</organism>
<keyword evidence="3" id="KW-0963">Cytoplasm</keyword>
<dbReference type="InterPro" id="IPR026775">
    <property type="entry name" value="Zar1"/>
</dbReference>
<dbReference type="Pfam" id="PF13695">
    <property type="entry name" value="Zn_ribbon_3CxxC"/>
    <property type="match status" value="1"/>
</dbReference>
<dbReference type="GeneID" id="20249723"/>
<dbReference type="AlphaFoldDB" id="V4A2J9"/>